<proteinExistence type="predicted"/>
<comment type="caution">
    <text evidence="2">The sequence shown here is derived from an EMBL/GenBank/DDBJ whole genome shotgun (WGS) entry which is preliminary data.</text>
</comment>
<evidence type="ECO:0000256" key="1">
    <source>
        <dbReference type="SAM" id="MobiDB-lite"/>
    </source>
</evidence>
<sequence length="527" mass="55538">MSDLVSSTENQATEDRANMTVNTSVKQRGVTPVAMKSAVIFCCVLALVSVANSLKHKTGHGGRKSVVVVNPVQRSAWECHPGCRRFCLSSCKRSCCAPGAPNYTPDMFPQLVSYQASLPPPPPPPPACPTGCPSTCYPSCDAGCCFPVNQAPVYPQYSANPYSTGYGGYPTDPCAAQGCSAECAPLCKPDCCRSQALNLSIRPVYLGSKASPATSTSPKKVAAEKKPPPPKKKPAVDLKKLAGKTNFLCVRPCQKLCKPICKFECCLPTYKFHDSHPAPKKPAKDHHVKPVASPQRVPVPKLASPPEPTEGPAAQDLQPPSPYAGGYQNPDPAAAMMASPPEPTCPGACPMSCAPSCDFSCCSSYMTPQPQPVAPVPPQQGFPYGAVPPNPMVSNTNYMVSNTNPIVRNIISMVINTKPMVSNTNPMASNTNPMVINTKPMVSNNNPMASNTNPMVININPMASNINPTAPNPVPQAPPSPGLAPLSCPGQSCPDSCAPLCSPSCCAGISRMLPANWDKRNNVPRAA</sequence>
<feature type="compositionally biased region" description="Basic residues" evidence="1">
    <location>
        <begin position="278"/>
        <end position="289"/>
    </location>
</feature>
<organism evidence="2 3">
    <name type="scientific">Porites evermanni</name>
    <dbReference type="NCBI Taxonomy" id="104178"/>
    <lineage>
        <taxon>Eukaryota</taxon>
        <taxon>Metazoa</taxon>
        <taxon>Cnidaria</taxon>
        <taxon>Anthozoa</taxon>
        <taxon>Hexacorallia</taxon>
        <taxon>Scleractinia</taxon>
        <taxon>Fungiina</taxon>
        <taxon>Poritidae</taxon>
        <taxon>Porites</taxon>
    </lineage>
</organism>
<protein>
    <submittedName>
        <fullName evidence="2">Uncharacterized protein</fullName>
    </submittedName>
</protein>
<accession>A0ABN8SU51</accession>
<feature type="region of interest" description="Disordered" evidence="1">
    <location>
        <begin position="209"/>
        <end position="236"/>
    </location>
</feature>
<dbReference type="EMBL" id="CALNXI010003950">
    <property type="protein sequence ID" value="CAH3194723.1"/>
    <property type="molecule type" value="Genomic_DNA"/>
</dbReference>
<evidence type="ECO:0000313" key="3">
    <source>
        <dbReference type="Proteomes" id="UP001159427"/>
    </source>
</evidence>
<name>A0ABN8SU51_9CNID</name>
<gene>
    <name evidence="2" type="ORF">PEVE_00028477</name>
</gene>
<reference evidence="2 3" key="1">
    <citation type="submission" date="2022-05" db="EMBL/GenBank/DDBJ databases">
        <authorList>
            <consortium name="Genoscope - CEA"/>
            <person name="William W."/>
        </authorList>
    </citation>
    <scope>NUCLEOTIDE SEQUENCE [LARGE SCALE GENOMIC DNA]</scope>
</reference>
<feature type="region of interest" description="Disordered" evidence="1">
    <location>
        <begin position="277"/>
        <end position="335"/>
    </location>
</feature>
<keyword evidence="3" id="KW-1185">Reference proteome</keyword>
<evidence type="ECO:0000313" key="2">
    <source>
        <dbReference type="EMBL" id="CAH3194723.1"/>
    </source>
</evidence>
<dbReference type="Proteomes" id="UP001159427">
    <property type="component" value="Unassembled WGS sequence"/>
</dbReference>